<dbReference type="InterPro" id="IPR045076">
    <property type="entry name" value="MutS"/>
</dbReference>
<keyword evidence="4" id="KW-1133">Transmembrane helix</keyword>
<evidence type="ECO:0000256" key="1">
    <source>
        <dbReference type="ARBA" id="ARBA00022741"/>
    </source>
</evidence>
<dbReference type="SMART" id="SM00534">
    <property type="entry name" value="MUTSac"/>
    <property type="match status" value="1"/>
</dbReference>
<name>A0A852VIU6_9BACT</name>
<dbReference type="Pfam" id="PF00488">
    <property type="entry name" value="MutS_V"/>
    <property type="match status" value="1"/>
</dbReference>
<dbReference type="PANTHER" id="PTHR11361:SF99">
    <property type="entry name" value="DNA MISMATCH REPAIR PROTEIN"/>
    <property type="match status" value="1"/>
</dbReference>
<dbReference type="EMBL" id="JACCCU010000002">
    <property type="protein sequence ID" value="NYF91069.1"/>
    <property type="molecule type" value="Genomic_DNA"/>
</dbReference>
<keyword evidence="4" id="KW-0812">Transmembrane</keyword>
<feature type="transmembrane region" description="Helical" evidence="4">
    <location>
        <begin position="63"/>
        <end position="83"/>
    </location>
</feature>
<dbReference type="GO" id="GO:0030983">
    <property type="term" value="F:mismatched DNA binding"/>
    <property type="evidence" value="ECO:0007669"/>
    <property type="project" value="InterPro"/>
</dbReference>
<dbReference type="SUPFAM" id="SSF48334">
    <property type="entry name" value="DNA repair protein MutS, domain III"/>
    <property type="match status" value="1"/>
</dbReference>
<dbReference type="InterPro" id="IPR027417">
    <property type="entry name" value="P-loop_NTPase"/>
</dbReference>
<dbReference type="InterPro" id="IPR000432">
    <property type="entry name" value="DNA_mismatch_repair_MutS_C"/>
</dbReference>
<keyword evidence="4" id="KW-0472">Membrane</keyword>
<gene>
    <name evidence="6" type="ORF">HDF08_003171</name>
</gene>
<feature type="transmembrane region" description="Helical" evidence="4">
    <location>
        <begin position="217"/>
        <end position="237"/>
    </location>
</feature>
<dbReference type="SUPFAM" id="SSF52540">
    <property type="entry name" value="P-loop containing nucleoside triphosphate hydrolases"/>
    <property type="match status" value="1"/>
</dbReference>
<keyword evidence="1" id="KW-0547">Nucleotide-binding</keyword>
<dbReference type="AlphaFoldDB" id="A0A852VIU6"/>
<evidence type="ECO:0000259" key="5">
    <source>
        <dbReference type="SMART" id="SM00534"/>
    </source>
</evidence>
<evidence type="ECO:0000313" key="7">
    <source>
        <dbReference type="Proteomes" id="UP000564385"/>
    </source>
</evidence>
<sequence length="608" mass="67372">MPDYSPSDLSPSEEYRQRQQAREQQVAHFEKLHRRFGNLRLLVVLATLIAAWLSLHNDVFSPWWLLAGPATFLALAILHARVLRSRACAERAVDFYRKGLARTEDRWSQTVPSQTGERIDTHASLYATDLDLFGPGSLFELLSLARSRMGEDTLAAWLLSPSPVADLKQRHAALTELRTRLDLREDIAILGEDLKVGIHAEALTHWAEASNQLKHQALRWISLLLSLSSIASAVFWAERGEKTPFFIVLILACILTASLRKQTAEVLQSTEHALKDLQLLSSLLARLEREDFESQRLQTLKQQLSSHHLAGSQAIARLRTIVEYINALENPILRALNVPLLYGVQVAYAAEAWRNAHGIAVRSWLTAIGEAEALLSLSAYTYEHPADPFPEFVEGLDHIPAPPCFIAEQLGHPLIPAAKCVRNNVSICGETRVLLISGSNMSGKSTLMRAVGINTVLAMAGAPVRAQRLQLTPLQIGASILINDSLQEGSSRFYAEITRLRQICDLAEQNPPVLFLLDELLQGTNSKDRLIGAEGVVRALLDSGAIGLISTHDLALTNIGEQRDSRLHNVHLQDEIKNGTMSFDFKLHEGVVTKSNGIELMRLIGLKV</sequence>
<protein>
    <recommendedName>
        <fullName evidence="5">DNA mismatch repair proteins mutS family domain-containing protein</fullName>
    </recommendedName>
</protein>
<evidence type="ECO:0000313" key="6">
    <source>
        <dbReference type="EMBL" id="NYF91069.1"/>
    </source>
</evidence>
<feature type="domain" description="DNA mismatch repair proteins mutS family" evidence="5">
    <location>
        <begin position="431"/>
        <end position="607"/>
    </location>
</feature>
<evidence type="ECO:0000256" key="2">
    <source>
        <dbReference type="ARBA" id="ARBA00022840"/>
    </source>
</evidence>
<dbReference type="Proteomes" id="UP000564385">
    <property type="component" value="Unassembled WGS sequence"/>
</dbReference>
<dbReference type="GO" id="GO:0005524">
    <property type="term" value="F:ATP binding"/>
    <property type="evidence" value="ECO:0007669"/>
    <property type="project" value="UniProtKB-KW"/>
</dbReference>
<proteinExistence type="predicted"/>
<evidence type="ECO:0000256" key="4">
    <source>
        <dbReference type="SAM" id="Phobius"/>
    </source>
</evidence>
<feature type="transmembrane region" description="Helical" evidence="4">
    <location>
        <begin position="39"/>
        <end position="57"/>
    </location>
</feature>
<dbReference type="InterPro" id="IPR036187">
    <property type="entry name" value="DNA_mismatch_repair_MutS_sf"/>
</dbReference>
<dbReference type="GO" id="GO:0140664">
    <property type="term" value="F:ATP-dependent DNA damage sensor activity"/>
    <property type="evidence" value="ECO:0007669"/>
    <property type="project" value="InterPro"/>
</dbReference>
<evidence type="ECO:0000256" key="3">
    <source>
        <dbReference type="ARBA" id="ARBA00023125"/>
    </source>
</evidence>
<keyword evidence="2" id="KW-0067">ATP-binding</keyword>
<dbReference type="GO" id="GO:0005829">
    <property type="term" value="C:cytosol"/>
    <property type="evidence" value="ECO:0007669"/>
    <property type="project" value="TreeGrafter"/>
</dbReference>
<comment type="caution">
    <text evidence="6">The sequence shown here is derived from an EMBL/GenBank/DDBJ whole genome shotgun (WGS) entry which is preliminary data.</text>
</comment>
<organism evidence="6 7">
    <name type="scientific">Tunturiibacter lichenicola</name>
    <dbReference type="NCBI Taxonomy" id="2051959"/>
    <lineage>
        <taxon>Bacteria</taxon>
        <taxon>Pseudomonadati</taxon>
        <taxon>Acidobacteriota</taxon>
        <taxon>Terriglobia</taxon>
        <taxon>Terriglobales</taxon>
        <taxon>Acidobacteriaceae</taxon>
        <taxon>Tunturiibacter</taxon>
    </lineage>
</organism>
<reference evidence="6 7" key="1">
    <citation type="submission" date="2020-07" db="EMBL/GenBank/DDBJ databases">
        <title>Genomic Encyclopedia of Type Strains, Phase IV (KMG-V): Genome sequencing to study the core and pangenomes of soil and plant-associated prokaryotes.</title>
        <authorList>
            <person name="Whitman W."/>
        </authorList>
    </citation>
    <scope>NUCLEOTIDE SEQUENCE [LARGE SCALE GENOMIC DNA]</scope>
    <source>
        <strain evidence="6 7">M8UP22</strain>
    </source>
</reference>
<keyword evidence="3" id="KW-0238">DNA-binding</keyword>
<dbReference type="PANTHER" id="PTHR11361">
    <property type="entry name" value="DNA MISMATCH REPAIR PROTEIN MUTS FAMILY MEMBER"/>
    <property type="match status" value="1"/>
</dbReference>
<dbReference type="GO" id="GO:0006298">
    <property type="term" value="P:mismatch repair"/>
    <property type="evidence" value="ECO:0007669"/>
    <property type="project" value="InterPro"/>
</dbReference>
<dbReference type="Gene3D" id="3.40.50.300">
    <property type="entry name" value="P-loop containing nucleotide triphosphate hydrolases"/>
    <property type="match status" value="1"/>
</dbReference>
<accession>A0A852VIU6</accession>